<dbReference type="OrthoDB" id="2999415at2759"/>
<dbReference type="EMBL" id="MU155287">
    <property type="protein sequence ID" value="KAF9476625.1"/>
    <property type="molecule type" value="Genomic_DNA"/>
</dbReference>
<comment type="caution">
    <text evidence="1">The sequence shown here is derived from an EMBL/GenBank/DDBJ whole genome shotgun (WGS) entry which is preliminary data.</text>
</comment>
<organism evidence="1 2">
    <name type="scientific">Pholiota conissans</name>
    <dbReference type="NCBI Taxonomy" id="109636"/>
    <lineage>
        <taxon>Eukaryota</taxon>
        <taxon>Fungi</taxon>
        <taxon>Dikarya</taxon>
        <taxon>Basidiomycota</taxon>
        <taxon>Agaricomycotina</taxon>
        <taxon>Agaricomycetes</taxon>
        <taxon>Agaricomycetidae</taxon>
        <taxon>Agaricales</taxon>
        <taxon>Agaricineae</taxon>
        <taxon>Strophariaceae</taxon>
        <taxon>Pholiota</taxon>
    </lineage>
</organism>
<accession>A0A9P5YXS7</accession>
<name>A0A9P5YXS7_9AGAR</name>
<dbReference type="Proteomes" id="UP000807469">
    <property type="component" value="Unassembled WGS sequence"/>
</dbReference>
<protein>
    <submittedName>
        <fullName evidence="1">Uncharacterized protein</fullName>
    </submittedName>
</protein>
<dbReference type="AlphaFoldDB" id="A0A9P5YXS7"/>
<proteinExistence type="predicted"/>
<reference evidence="1" key="1">
    <citation type="submission" date="2020-11" db="EMBL/GenBank/DDBJ databases">
        <authorList>
            <consortium name="DOE Joint Genome Institute"/>
            <person name="Ahrendt S."/>
            <person name="Riley R."/>
            <person name="Andreopoulos W."/>
            <person name="Labutti K."/>
            <person name="Pangilinan J."/>
            <person name="Ruiz-Duenas F.J."/>
            <person name="Barrasa J.M."/>
            <person name="Sanchez-Garcia M."/>
            <person name="Camarero S."/>
            <person name="Miyauchi S."/>
            <person name="Serrano A."/>
            <person name="Linde D."/>
            <person name="Babiker R."/>
            <person name="Drula E."/>
            <person name="Ayuso-Fernandez I."/>
            <person name="Pacheco R."/>
            <person name="Padilla G."/>
            <person name="Ferreira P."/>
            <person name="Barriuso J."/>
            <person name="Kellner H."/>
            <person name="Castanera R."/>
            <person name="Alfaro M."/>
            <person name="Ramirez L."/>
            <person name="Pisabarro A.G."/>
            <person name="Kuo A."/>
            <person name="Tritt A."/>
            <person name="Lipzen A."/>
            <person name="He G."/>
            <person name="Yan M."/>
            <person name="Ng V."/>
            <person name="Cullen D."/>
            <person name="Martin F."/>
            <person name="Rosso M.-N."/>
            <person name="Henrissat B."/>
            <person name="Hibbett D."/>
            <person name="Martinez A.T."/>
            <person name="Grigoriev I.V."/>
        </authorList>
    </citation>
    <scope>NUCLEOTIDE SEQUENCE</scope>
    <source>
        <strain evidence="1">CIRM-BRFM 674</strain>
    </source>
</reference>
<evidence type="ECO:0000313" key="1">
    <source>
        <dbReference type="EMBL" id="KAF9476625.1"/>
    </source>
</evidence>
<evidence type="ECO:0000313" key="2">
    <source>
        <dbReference type="Proteomes" id="UP000807469"/>
    </source>
</evidence>
<keyword evidence="2" id="KW-1185">Reference proteome</keyword>
<gene>
    <name evidence="1" type="ORF">BDN70DRAFT_838990</name>
</gene>
<sequence>MTSIKIPLERHELIPLEPLSLPGSELSETCTWTPRRELALPNELLHKILLTVIADSVHSICVSQGDTTWERSMMDTLYHVSPVFKAISTELVIKAFDISKTARKDDQSLLRTMREIFMYLSRLGMRLRHPSDWDSVSFQTIDCSASSIVFAYALYLSCISLRRNASRSPRDVFESTHTVILTALTQSETLCNRVLPMEMTAHLVRGVQEELALARNGLTLVHSFADLDSYATSMTILLPHRDSDGDGPLSAIYAMIHTALLKVEAVQDSYTPALSTRRQTNSPIHELPGVLVALRKVHALPFENNEYDLRKRIDRIVGGWSGWCPFLNQDVGVVVSVAIGEEDSVMATGS</sequence>